<dbReference type="Gene3D" id="1.25.40.10">
    <property type="entry name" value="Tetratricopeptide repeat domain"/>
    <property type="match status" value="1"/>
</dbReference>
<organism evidence="1 2">
    <name type="scientific">Modicisalibacter muralis</name>
    <dbReference type="NCBI Taxonomy" id="119000"/>
    <lineage>
        <taxon>Bacteria</taxon>
        <taxon>Pseudomonadati</taxon>
        <taxon>Pseudomonadota</taxon>
        <taxon>Gammaproteobacteria</taxon>
        <taxon>Oceanospirillales</taxon>
        <taxon>Halomonadaceae</taxon>
        <taxon>Modicisalibacter</taxon>
    </lineage>
</organism>
<evidence type="ECO:0000313" key="1">
    <source>
        <dbReference type="EMBL" id="SDK77020.1"/>
    </source>
</evidence>
<name>A0A1G9ELJ0_9GAMM</name>
<reference evidence="1 2" key="1">
    <citation type="submission" date="2016-10" db="EMBL/GenBank/DDBJ databases">
        <authorList>
            <person name="de Groot N.N."/>
        </authorList>
    </citation>
    <scope>NUCLEOTIDE SEQUENCE [LARGE SCALE GENOMIC DNA]</scope>
    <source>
        <strain evidence="1 2">DSM 14789</strain>
    </source>
</reference>
<sequence length="189" mass="21070">MSLALLACQPQTSERAVKLQKEAASTLAQGVANSSDKKVSTALDLVNESLGIAPNHVPSLVTRANINIYERRYEKALKDIISAQEIKPKDRSLNMLECLLKERSQGKKAAIPCYAALEKEWAKQHQEGEPIDINWVAAAYLANSGNRQDLKTRYLQQKKSQGSPDYLLAKKTIQSLEQGRYLQLIMPGY</sequence>
<accession>A0A1G9ELJ0</accession>
<gene>
    <name evidence="1" type="ORF">SAMN05661010_00022</name>
</gene>
<dbReference type="AlphaFoldDB" id="A0A1G9ELJ0"/>
<dbReference type="InterPro" id="IPR011990">
    <property type="entry name" value="TPR-like_helical_dom_sf"/>
</dbReference>
<dbReference type="SUPFAM" id="SSF48452">
    <property type="entry name" value="TPR-like"/>
    <property type="match status" value="1"/>
</dbReference>
<keyword evidence="2" id="KW-1185">Reference proteome</keyword>
<dbReference type="EMBL" id="FNGI01000001">
    <property type="protein sequence ID" value="SDK77020.1"/>
    <property type="molecule type" value="Genomic_DNA"/>
</dbReference>
<proteinExistence type="predicted"/>
<protein>
    <submittedName>
        <fullName evidence="1">Uncharacterized protein</fullName>
    </submittedName>
</protein>
<evidence type="ECO:0000313" key="2">
    <source>
        <dbReference type="Proteomes" id="UP000198654"/>
    </source>
</evidence>
<dbReference type="Proteomes" id="UP000198654">
    <property type="component" value="Unassembled WGS sequence"/>
</dbReference>
<dbReference type="STRING" id="119000.SAMN05661010_00022"/>